<dbReference type="EMBL" id="CP000393">
    <property type="protein sequence ID" value="ABG51672.1"/>
    <property type="molecule type" value="Genomic_DNA"/>
</dbReference>
<evidence type="ECO:0000313" key="1">
    <source>
        <dbReference type="EMBL" id="ABG51672.1"/>
    </source>
</evidence>
<protein>
    <submittedName>
        <fullName evidence="1">Uncharacterized protein</fullName>
    </submittedName>
</protein>
<proteinExistence type="predicted"/>
<name>Q112A2_TRIEI</name>
<sequence>MAINWKSFSGTIIFCAIANLTSIQVAQGEHLEDTAGTYQPFAEQFNRATQRRSGNFFRKRNLLHQIGRYFGIPKYPEQAIESDDTRINQLYIDEQRRQFSSTPVIRTPDIINPYNQSVLTAPPSESTPTFGGN</sequence>
<organism evidence="1">
    <name type="scientific">Trichodesmium erythraeum (strain IMS101)</name>
    <dbReference type="NCBI Taxonomy" id="203124"/>
    <lineage>
        <taxon>Bacteria</taxon>
        <taxon>Bacillati</taxon>
        <taxon>Cyanobacteriota</taxon>
        <taxon>Cyanophyceae</taxon>
        <taxon>Oscillatoriophycideae</taxon>
        <taxon>Oscillatoriales</taxon>
        <taxon>Microcoleaceae</taxon>
        <taxon>Trichodesmium</taxon>
    </lineage>
</organism>
<dbReference type="KEGG" id="ter:Tery_2460"/>
<reference evidence="1" key="1">
    <citation type="submission" date="2006-06" db="EMBL/GenBank/DDBJ databases">
        <title>Complete sequence of Trichodesmium erythraeum IMS101.</title>
        <authorList>
            <consortium name="US DOE Joint Genome Institute"/>
            <person name="Copeland A."/>
            <person name="Lucas S."/>
            <person name="Lapidus A."/>
            <person name="Barry K."/>
            <person name="Detter J.C."/>
            <person name="Glavina del Rio T."/>
            <person name="Hammon N."/>
            <person name="Israni S."/>
            <person name="Dalin E."/>
            <person name="Tice H."/>
            <person name="Pitluck S."/>
            <person name="Kiss H."/>
            <person name="Munk A.C."/>
            <person name="Brettin T."/>
            <person name="Bruce D."/>
            <person name="Han C."/>
            <person name="Tapia R."/>
            <person name="Gilna P."/>
            <person name="Schmutz J."/>
            <person name="Larimer F."/>
            <person name="Land M."/>
            <person name="Hauser L."/>
            <person name="Kyrpides N."/>
            <person name="Kim E."/>
            <person name="Richardson P."/>
        </authorList>
    </citation>
    <scope>NUCLEOTIDE SEQUENCE [LARGE SCALE GENOMIC DNA]</scope>
    <source>
        <strain evidence="1">IMS101</strain>
    </source>
</reference>
<gene>
    <name evidence="1" type="ordered locus">Tery_2460</name>
</gene>
<dbReference type="OrthoDB" id="468477at2"/>
<accession>Q112A2</accession>
<dbReference type="AlphaFoldDB" id="Q112A2"/>
<dbReference type="RefSeq" id="WP_011612036.1">
    <property type="nucleotide sequence ID" value="NC_008312.1"/>
</dbReference>
<dbReference type="HOGENOM" id="CLU_130937_0_0_3"/>
<dbReference type="eggNOG" id="ENOG5032ZTX">
    <property type="taxonomic scope" value="Bacteria"/>
</dbReference>